<name>A0A7M1RWP6_9CAUD</name>
<evidence type="ECO:0000313" key="1">
    <source>
        <dbReference type="EMBL" id="QOR58778.1"/>
    </source>
</evidence>
<evidence type="ECO:0000313" key="2">
    <source>
        <dbReference type="Proteomes" id="UP000593979"/>
    </source>
</evidence>
<accession>A0A7M1RWP6</accession>
<organism evidence="1 2">
    <name type="scientific">uncultured phage cr11_1</name>
    <dbReference type="NCBI Taxonomy" id="2772067"/>
    <lineage>
        <taxon>Viruses</taxon>
        <taxon>Duplodnaviria</taxon>
        <taxon>Heunggongvirae</taxon>
        <taxon>Uroviricota</taxon>
        <taxon>Caudoviricetes</taxon>
        <taxon>Crassvirales</taxon>
        <taxon>Intestiviridae</taxon>
        <taxon>Crudevirinae</taxon>
        <taxon>Delmidovirus</taxon>
        <taxon>Delmidovirus splanchnicus</taxon>
    </lineage>
</organism>
<keyword evidence="2" id="KW-1185">Reference proteome</keyword>
<protein>
    <submittedName>
        <fullName evidence="1">Uncharacterized protein</fullName>
    </submittedName>
</protein>
<dbReference type="EMBL" id="MT774383">
    <property type="protein sequence ID" value="QOR58778.1"/>
    <property type="molecule type" value="Genomic_DNA"/>
</dbReference>
<dbReference type="KEGG" id="vg:65129259"/>
<reference evidence="1 2" key="1">
    <citation type="submission" date="2020-07" db="EMBL/GenBank/DDBJ databases">
        <title>Taxonomic proposal: Crassvirales, a new order of highly abundant and diverse bacterial viruses.</title>
        <authorList>
            <person name="Shkoporov A.N."/>
            <person name="Stockdale S.R."/>
            <person name="Guerin E."/>
            <person name="Ross R.P."/>
            <person name="Hill C."/>
        </authorList>
    </citation>
    <scope>NUCLEOTIDE SEQUENCE [LARGE SCALE GENOMIC DNA]</scope>
</reference>
<proteinExistence type="predicted"/>
<sequence length="40" mass="4804">MTGEQSLSTYLFVFGNIAFRFELLDNKEYIYNMITYKDNN</sequence>
<dbReference type="GeneID" id="65129259"/>
<dbReference type="Proteomes" id="UP000593979">
    <property type="component" value="Segment"/>
</dbReference>
<dbReference type="RefSeq" id="YP_010110936.1">
    <property type="nucleotide sequence ID" value="NC_055876.1"/>
</dbReference>